<name>A0ACB7XPC6_9ERIC</name>
<comment type="caution">
    <text evidence="1">The sequence shown here is derived from an EMBL/GenBank/DDBJ whole genome shotgun (WGS) entry which is preliminary data.</text>
</comment>
<dbReference type="EMBL" id="CM037151">
    <property type="protein sequence ID" value="KAH7842283.1"/>
    <property type="molecule type" value="Genomic_DNA"/>
</dbReference>
<reference evidence="1 2" key="1">
    <citation type="journal article" date="2021" name="Hortic Res">
        <title>High-quality reference genome and annotation aids understanding of berry development for evergreen blueberry (Vaccinium darrowii).</title>
        <authorList>
            <person name="Yu J."/>
            <person name="Hulse-Kemp A.M."/>
            <person name="Babiker E."/>
            <person name="Staton M."/>
        </authorList>
    </citation>
    <scope>NUCLEOTIDE SEQUENCE [LARGE SCALE GENOMIC DNA]</scope>
    <source>
        <strain evidence="2">cv. NJ 8807/NJ 8810</strain>
        <tissue evidence="1">Young leaf</tissue>
    </source>
</reference>
<sequence length="382" mass="43596">MKQSKRTKEEEKKLSIVDLPNHITTEILEQLRVVHGPPEFDIHKKKFWNLFCTDVTHDYGIKESWTKEFVIENGICSRGDGLLYMVEPIMILASGEILMLVNRRSLVQYNPKLGSLKNLNIYGFKSVFYAAGYIPSFVSLRDAAKGERLTLLRTKKFSFGCESSEAEAKIYTLGEGPWRNLGRVPFVLDNHSFYASLNGAFHWLTFDPRSPDFIRCFDFDNEQLRVVDGPPEFGIQKKKCLNHYCTDVSLGVLRGSLSICDISSQSCVDIWMMKDYGITESWTKEFVIENGFCRGGRLDILEPTVILDSGEILMLVNRKSLVQYNPKLGSFKNLNVYGFESEFTAVGHIPSFVSLPDAANEERLTLLRFEQLLWFPVGFSSK</sequence>
<proteinExistence type="predicted"/>
<gene>
    <name evidence="1" type="ORF">Vadar_003558</name>
</gene>
<organism evidence="1 2">
    <name type="scientific">Vaccinium darrowii</name>
    <dbReference type="NCBI Taxonomy" id="229202"/>
    <lineage>
        <taxon>Eukaryota</taxon>
        <taxon>Viridiplantae</taxon>
        <taxon>Streptophyta</taxon>
        <taxon>Embryophyta</taxon>
        <taxon>Tracheophyta</taxon>
        <taxon>Spermatophyta</taxon>
        <taxon>Magnoliopsida</taxon>
        <taxon>eudicotyledons</taxon>
        <taxon>Gunneridae</taxon>
        <taxon>Pentapetalae</taxon>
        <taxon>asterids</taxon>
        <taxon>Ericales</taxon>
        <taxon>Ericaceae</taxon>
        <taxon>Vaccinioideae</taxon>
        <taxon>Vaccinieae</taxon>
        <taxon>Vaccinium</taxon>
    </lineage>
</organism>
<protein>
    <submittedName>
        <fullName evidence="1">Uncharacterized protein</fullName>
    </submittedName>
</protein>
<evidence type="ECO:0000313" key="1">
    <source>
        <dbReference type="EMBL" id="KAH7842283.1"/>
    </source>
</evidence>
<accession>A0ACB7XPC6</accession>
<evidence type="ECO:0000313" key="2">
    <source>
        <dbReference type="Proteomes" id="UP000828048"/>
    </source>
</evidence>
<dbReference type="Proteomes" id="UP000828048">
    <property type="component" value="Chromosome 1"/>
</dbReference>
<keyword evidence="2" id="KW-1185">Reference proteome</keyword>